<reference evidence="4" key="1">
    <citation type="submission" date="2021-01" db="EMBL/GenBank/DDBJ databases">
        <title>Ramlibacter sp. strain AW1 16S ribosomal RNA gene Genome sequencing and assembly.</title>
        <authorList>
            <person name="Kang M."/>
        </authorList>
    </citation>
    <scope>NUCLEOTIDE SEQUENCE</scope>
    <source>
        <strain evidence="4">AW1</strain>
    </source>
</reference>
<dbReference type="InterPro" id="IPR036291">
    <property type="entry name" value="NAD(P)-bd_dom_sf"/>
</dbReference>
<dbReference type="PROSITE" id="PS00061">
    <property type="entry name" value="ADH_SHORT"/>
    <property type="match status" value="1"/>
</dbReference>
<dbReference type="GO" id="GO:0016614">
    <property type="term" value="F:oxidoreductase activity, acting on CH-OH group of donors"/>
    <property type="evidence" value="ECO:0007669"/>
    <property type="project" value="UniProtKB-ARBA"/>
</dbReference>
<evidence type="ECO:0000313" key="4">
    <source>
        <dbReference type="EMBL" id="MBL0420433.1"/>
    </source>
</evidence>
<gene>
    <name evidence="4" type="ORF">JI739_08775</name>
</gene>
<comment type="similarity">
    <text evidence="1">Belongs to the short-chain dehydrogenases/reductases (SDR) family.</text>
</comment>
<accession>A0A936ZHP3</accession>
<dbReference type="PRINTS" id="PR00080">
    <property type="entry name" value="SDRFAMILY"/>
</dbReference>
<proteinExistence type="inferred from homology"/>
<evidence type="ECO:0000256" key="3">
    <source>
        <dbReference type="SAM" id="MobiDB-lite"/>
    </source>
</evidence>
<dbReference type="Proteomes" id="UP000613011">
    <property type="component" value="Unassembled WGS sequence"/>
</dbReference>
<dbReference type="EMBL" id="JAEQNA010000002">
    <property type="protein sequence ID" value="MBL0420433.1"/>
    <property type="molecule type" value="Genomic_DNA"/>
</dbReference>
<sequence length="338" mass="36436">MSDKPAARQGAREADIQQAAEHQREIQREQDRKDQAKAKEGGEQKKDQAMQAGARPQPEDLPKQHLPKPGLEAHMDLKPRFDAPDYRGSGKLQDMVALITGGDSGIGRSVAVLYAREGADVAIVYLSSHEDAQETRRCVEKEGRRCILIAGDVKDAAFCKQAVQRTVKELGQLDILVNNAAFQEHADGLEDITDERLEETFKTNIFGYFHMARAAIGHLKPGSSIINTGSVVGLRGSGQLLDYSATKGAIHAFTMSLASNLLDKGIRVNCVAPGPVWTPLNPADQPAEKVAQFGKGSDMKRPAQPEELSPAYVFLAAPVCASYITGIILPVTGSVAAS</sequence>
<keyword evidence="2" id="KW-0560">Oxidoreductase</keyword>
<keyword evidence="5" id="KW-1185">Reference proteome</keyword>
<dbReference type="PANTHER" id="PTHR48107">
    <property type="entry name" value="NADPH-DEPENDENT ALDEHYDE REDUCTASE-LIKE PROTEIN, CHLOROPLASTIC-RELATED"/>
    <property type="match status" value="1"/>
</dbReference>
<dbReference type="InterPro" id="IPR002347">
    <property type="entry name" value="SDR_fam"/>
</dbReference>
<protein>
    <submittedName>
        <fullName evidence="4">SDR family oxidoreductase</fullName>
    </submittedName>
</protein>
<dbReference type="FunFam" id="3.40.50.720:FF:000084">
    <property type="entry name" value="Short-chain dehydrogenase reductase"/>
    <property type="match status" value="1"/>
</dbReference>
<evidence type="ECO:0000256" key="2">
    <source>
        <dbReference type="ARBA" id="ARBA00023002"/>
    </source>
</evidence>
<dbReference type="PANTHER" id="PTHR48107:SF16">
    <property type="entry name" value="NADPH-DEPENDENT ALDEHYDE REDUCTASE 1, CHLOROPLASTIC"/>
    <property type="match status" value="1"/>
</dbReference>
<dbReference type="AlphaFoldDB" id="A0A936ZHP3"/>
<dbReference type="RefSeq" id="WP_201683513.1">
    <property type="nucleotide sequence ID" value="NZ_JAEQNA010000002.1"/>
</dbReference>
<feature type="compositionally biased region" description="Basic and acidic residues" evidence="3">
    <location>
        <begin position="71"/>
        <end position="80"/>
    </location>
</feature>
<dbReference type="Gene3D" id="3.40.50.720">
    <property type="entry name" value="NAD(P)-binding Rossmann-like Domain"/>
    <property type="match status" value="1"/>
</dbReference>
<dbReference type="Pfam" id="PF13561">
    <property type="entry name" value="adh_short_C2"/>
    <property type="match status" value="1"/>
</dbReference>
<name>A0A936ZHP3_9BURK</name>
<feature type="compositionally biased region" description="Basic and acidic residues" evidence="3">
    <location>
        <begin position="1"/>
        <end position="48"/>
    </location>
</feature>
<comment type="caution">
    <text evidence="4">The sequence shown here is derived from an EMBL/GenBank/DDBJ whole genome shotgun (WGS) entry which is preliminary data.</text>
</comment>
<evidence type="ECO:0000313" key="5">
    <source>
        <dbReference type="Proteomes" id="UP000613011"/>
    </source>
</evidence>
<evidence type="ECO:0000256" key="1">
    <source>
        <dbReference type="ARBA" id="ARBA00006484"/>
    </source>
</evidence>
<dbReference type="NCBIfam" id="NF005214">
    <property type="entry name" value="PRK06701.1"/>
    <property type="match status" value="1"/>
</dbReference>
<dbReference type="InterPro" id="IPR020904">
    <property type="entry name" value="Sc_DH/Rdtase_CS"/>
</dbReference>
<feature type="region of interest" description="Disordered" evidence="3">
    <location>
        <begin position="1"/>
        <end position="80"/>
    </location>
</feature>
<organism evidence="4 5">
    <name type="scientific">Ramlibacter aurantiacus</name>
    <dbReference type="NCBI Taxonomy" id="2801330"/>
    <lineage>
        <taxon>Bacteria</taxon>
        <taxon>Pseudomonadati</taxon>
        <taxon>Pseudomonadota</taxon>
        <taxon>Betaproteobacteria</taxon>
        <taxon>Burkholderiales</taxon>
        <taxon>Comamonadaceae</taxon>
        <taxon>Ramlibacter</taxon>
    </lineage>
</organism>
<dbReference type="SUPFAM" id="SSF51735">
    <property type="entry name" value="NAD(P)-binding Rossmann-fold domains"/>
    <property type="match status" value="1"/>
</dbReference>
<dbReference type="PRINTS" id="PR00081">
    <property type="entry name" value="GDHRDH"/>
</dbReference>